<dbReference type="Pfam" id="PF00657">
    <property type="entry name" value="Lipase_GDSL"/>
    <property type="match status" value="1"/>
</dbReference>
<evidence type="ECO:0000256" key="2">
    <source>
        <dbReference type="SAM" id="SignalP"/>
    </source>
</evidence>
<gene>
    <name evidence="3" type="ORF">CC85DRAFT_303387</name>
</gene>
<dbReference type="OrthoDB" id="10265800at2759"/>
<accession>A0A0J0XJP0</accession>
<dbReference type="Proteomes" id="UP000053611">
    <property type="component" value="Unassembled WGS sequence"/>
</dbReference>
<proteinExistence type="predicted"/>
<protein>
    <recommendedName>
        <fullName evidence="5">SGNH hydrolase</fullName>
    </recommendedName>
</protein>
<dbReference type="AlphaFoldDB" id="A0A0J0XJP0"/>
<evidence type="ECO:0008006" key="5">
    <source>
        <dbReference type="Google" id="ProtNLM"/>
    </source>
</evidence>
<dbReference type="GO" id="GO:0004620">
    <property type="term" value="F:phospholipase activity"/>
    <property type="evidence" value="ECO:0007669"/>
    <property type="project" value="InterPro"/>
</dbReference>
<feature type="signal peptide" evidence="2">
    <location>
        <begin position="1"/>
        <end position="19"/>
    </location>
</feature>
<name>A0A0J0XJP0_9TREE</name>
<dbReference type="EMBL" id="KQ087220">
    <property type="protein sequence ID" value="KLT41312.1"/>
    <property type="molecule type" value="Genomic_DNA"/>
</dbReference>
<feature type="region of interest" description="Disordered" evidence="1">
    <location>
        <begin position="76"/>
        <end position="107"/>
    </location>
</feature>
<evidence type="ECO:0000256" key="1">
    <source>
        <dbReference type="SAM" id="MobiDB-lite"/>
    </source>
</evidence>
<dbReference type="SUPFAM" id="SSF52266">
    <property type="entry name" value="SGNH hydrolase"/>
    <property type="match status" value="1"/>
</dbReference>
<dbReference type="InterPro" id="IPR036514">
    <property type="entry name" value="SGNH_hydro_sf"/>
</dbReference>
<dbReference type="PANTHER" id="PTHR21325:SF31">
    <property type="entry name" value="GH22081P-RELATED"/>
    <property type="match status" value="1"/>
</dbReference>
<feature type="chain" id="PRO_5005245443" description="SGNH hydrolase" evidence="2">
    <location>
        <begin position="20"/>
        <end position="411"/>
    </location>
</feature>
<dbReference type="InterPro" id="IPR038885">
    <property type="entry name" value="PLB1"/>
</dbReference>
<evidence type="ECO:0000313" key="3">
    <source>
        <dbReference type="EMBL" id="KLT41312.1"/>
    </source>
</evidence>
<organism evidence="3 4">
    <name type="scientific">Cutaneotrichosporon oleaginosum</name>
    <dbReference type="NCBI Taxonomy" id="879819"/>
    <lineage>
        <taxon>Eukaryota</taxon>
        <taxon>Fungi</taxon>
        <taxon>Dikarya</taxon>
        <taxon>Basidiomycota</taxon>
        <taxon>Agaricomycotina</taxon>
        <taxon>Tremellomycetes</taxon>
        <taxon>Trichosporonales</taxon>
        <taxon>Trichosporonaceae</taxon>
        <taxon>Cutaneotrichosporon</taxon>
    </lineage>
</organism>
<dbReference type="InterPro" id="IPR001087">
    <property type="entry name" value="GDSL"/>
</dbReference>
<feature type="compositionally biased region" description="Basic and acidic residues" evidence="1">
    <location>
        <begin position="79"/>
        <end position="89"/>
    </location>
</feature>
<reference evidence="3 4" key="1">
    <citation type="submission" date="2015-03" db="EMBL/GenBank/DDBJ databases">
        <title>Genomics and transcriptomics of the oil-accumulating basidiomycete yeast T. oleaginosus allow insights into substrate utilization and the diverse evolutionary trajectories of mating systems in fungi.</title>
        <authorList>
            <consortium name="DOE Joint Genome Institute"/>
            <person name="Kourist R."/>
            <person name="Kracht O."/>
            <person name="Bracharz F."/>
            <person name="Lipzen A."/>
            <person name="Nolan M."/>
            <person name="Ohm R."/>
            <person name="Grigoriev I."/>
            <person name="Sun S."/>
            <person name="Heitman J."/>
            <person name="Bruck T."/>
            <person name="Nowrousian M."/>
        </authorList>
    </citation>
    <scope>NUCLEOTIDE SEQUENCE [LARGE SCALE GENOMIC DNA]</scope>
    <source>
        <strain evidence="3 4">IBC0246</strain>
    </source>
</reference>
<dbReference type="Gene3D" id="3.40.50.1110">
    <property type="entry name" value="SGNH hydrolase"/>
    <property type="match status" value="1"/>
</dbReference>
<keyword evidence="4" id="KW-1185">Reference proteome</keyword>
<evidence type="ECO:0000313" key="4">
    <source>
        <dbReference type="Proteomes" id="UP000053611"/>
    </source>
</evidence>
<keyword evidence="2" id="KW-0732">Signal</keyword>
<dbReference type="GO" id="GO:0006644">
    <property type="term" value="P:phospholipid metabolic process"/>
    <property type="evidence" value="ECO:0007669"/>
    <property type="project" value="TreeGrafter"/>
</dbReference>
<dbReference type="PANTHER" id="PTHR21325">
    <property type="entry name" value="PHOSPHOLIPASE B, PLB1"/>
    <property type="match status" value="1"/>
</dbReference>
<sequence length="411" mass="44894">MRALLLLLGLAAAPHKPRRERDLPGTFVRFADLEQCPRLVPRATPARVDDVRPDDFSVVMALGDSISAALLARGGWEPQAREEPQDHSTHSLSQEAQKAFEHPPASTALAPAPGVPEILEWRGLSYAAGGDRGALTLPNLLSHYTRVVGMSYGRHPAICVGGESDDCHPPSDGLNGAVSGSIATSLLGQAQELMPRYKALSTSSRKGWTYVNLAIGANDICAFCLSCPGTPDEFAEGISAAVEVLRQHIPRLIVNIVGLFRVSAVYKLTLHDPYCQGPYHPPIPHLPLECSCATLPGPVGDYSRHRMDELGAAYDAAVRDLVRRWDAERNSSFAAIWQPGTALDLEHYPIEAVSPIDCFHPSEDAHQRLAAGIWNRLVLPQAYKSFPFAWEDDVWVRCLEADDRVQVRQAL</sequence>
<dbReference type="STRING" id="879819.A0A0J0XJP0"/>